<gene>
    <name evidence="2" type="ORF">HC235_02690</name>
</gene>
<keyword evidence="1" id="KW-1133">Transmembrane helix</keyword>
<evidence type="ECO:0000313" key="2">
    <source>
        <dbReference type="EMBL" id="NYR14884.1"/>
    </source>
</evidence>
<organism evidence="2 3">
    <name type="scientific">Pyrobaculum arsenaticum</name>
    <dbReference type="NCBI Taxonomy" id="121277"/>
    <lineage>
        <taxon>Archaea</taxon>
        <taxon>Thermoproteota</taxon>
        <taxon>Thermoprotei</taxon>
        <taxon>Thermoproteales</taxon>
        <taxon>Thermoproteaceae</taxon>
        <taxon>Pyrobaculum</taxon>
    </lineage>
</organism>
<feature type="transmembrane region" description="Helical" evidence="1">
    <location>
        <begin position="90"/>
        <end position="108"/>
    </location>
</feature>
<feature type="transmembrane region" description="Helical" evidence="1">
    <location>
        <begin position="56"/>
        <end position="78"/>
    </location>
</feature>
<dbReference type="Proteomes" id="UP000554766">
    <property type="component" value="Unassembled WGS sequence"/>
</dbReference>
<keyword evidence="3" id="KW-1185">Reference proteome</keyword>
<keyword evidence="1" id="KW-0812">Transmembrane</keyword>
<accession>A0A7L4P8C7</accession>
<evidence type="ECO:0000313" key="3">
    <source>
        <dbReference type="Proteomes" id="UP000554766"/>
    </source>
</evidence>
<sequence length="167" mass="18095">MSGGSERDPSLIRVFGLIGSLSFILEGVILPVAVAAHVFLLLTYRWASHYCGRRSIFTFGLLWFATAITASLTIAATMKLTFITVYLGQLHPAVPLAWLMTVPPFYLAVRELSRSSGIGLFQLAFTAYALGVFLLLLGLAFIQAAAVSVFVIAYAFVALALAFWKIG</sequence>
<protein>
    <submittedName>
        <fullName evidence="2">Respiratory chain protein</fullName>
    </submittedName>
</protein>
<feature type="transmembrane region" description="Helical" evidence="1">
    <location>
        <begin position="145"/>
        <end position="164"/>
    </location>
</feature>
<keyword evidence="1" id="KW-0472">Membrane</keyword>
<reference evidence="2 3" key="1">
    <citation type="journal article" date="2020" name="Nat. Commun.">
        <title>The structures of two archaeal type IV pili illuminate evolutionary relationships.</title>
        <authorList>
            <person name="Wang F."/>
            <person name="Baquero D.P."/>
            <person name="Su Z."/>
            <person name="Beltran L.C."/>
            <person name="Prangishvili D."/>
            <person name="Krupovic M."/>
            <person name="Egelman E.H."/>
        </authorList>
    </citation>
    <scope>NUCLEOTIDE SEQUENCE [LARGE SCALE GENOMIC DNA]</scope>
    <source>
        <strain evidence="2 3">2GA</strain>
    </source>
</reference>
<proteinExistence type="predicted"/>
<dbReference type="AlphaFoldDB" id="A0A7L4P8C7"/>
<dbReference type="EMBL" id="JAAVJF010000001">
    <property type="protein sequence ID" value="NYR14884.1"/>
    <property type="molecule type" value="Genomic_DNA"/>
</dbReference>
<dbReference type="RefSeq" id="WP_179790277.1">
    <property type="nucleotide sequence ID" value="NZ_JAAVJF010000001.1"/>
</dbReference>
<name>A0A7L4P8C7_9CREN</name>
<evidence type="ECO:0000256" key="1">
    <source>
        <dbReference type="SAM" id="Phobius"/>
    </source>
</evidence>
<feature type="transmembrane region" description="Helical" evidence="1">
    <location>
        <begin position="120"/>
        <end position="139"/>
    </location>
</feature>
<comment type="caution">
    <text evidence="2">The sequence shown here is derived from an EMBL/GenBank/DDBJ whole genome shotgun (WGS) entry which is preliminary data.</text>
</comment>
<feature type="transmembrane region" description="Helical" evidence="1">
    <location>
        <begin position="12"/>
        <end position="44"/>
    </location>
</feature>